<name>A0A382CE35_9ZZZZ</name>
<dbReference type="Gene3D" id="3.10.180.10">
    <property type="entry name" value="2,3-Dihydroxybiphenyl 1,2-Dioxygenase, domain 1"/>
    <property type="match status" value="1"/>
</dbReference>
<dbReference type="AlphaFoldDB" id="A0A382CE35"/>
<evidence type="ECO:0000313" key="1">
    <source>
        <dbReference type="EMBL" id="SVB23951.1"/>
    </source>
</evidence>
<sequence>MEIKSLGYLGINSKDPLSWLKFSTEIVGMMPARAVPGESWGMPTDPDFKIVSGG</sequence>
<proteinExistence type="predicted"/>
<feature type="non-terminal residue" evidence="1">
    <location>
        <position position="54"/>
    </location>
</feature>
<gene>
    <name evidence="1" type="ORF">METZ01_LOCUS176805</name>
</gene>
<accession>A0A382CE35</accession>
<dbReference type="EMBL" id="UINC01033918">
    <property type="protein sequence ID" value="SVB23951.1"/>
    <property type="molecule type" value="Genomic_DNA"/>
</dbReference>
<protein>
    <submittedName>
        <fullName evidence="1">Uncharacterized protein</fullName>
    </submittedName>
</protein>
<organism evidence="1">
    <name type="scientific">marine metagenome</name>
    <dbReference type="NCBI Taxonomy" id="408172"/>
    <lineage>
        <taxon>unclassified sequences</taxon>
        <taxon>metagenomes</taxon>
        <taxon>ecological metagenomes</taxon>
    </lineage>
</organism>
<dbReference type="InterPro" id="IPR029068">
    <property type="entry name" value="Glyas_Bleomycin-R_OHBP_Dase"/>
</dbReference>
<reference evidence="1" key="1">
    <citation type="submission" date="2018-05" db="EMBL/GenBank/DDBJ databases">
        <authorList>
            <person name="Lanie J.A."/>
            <person name="Ng W.-L."/>
            <person name="Kazmierczak K.M."/>
            <person name="Andrzejewski T.M."/>
            <person name="Davidsen T.M."/>
            <person name="Wayne K.J."/>
            <person name="Tettelin H."/>
            <person name="Glass J.I."/>
            <person name="Rusch D."/>
            <person name="Podicherti R."/>
            <person name="Tsui H.-C.T."/>
            <person name="Winkler M.E."/>
        </authorList>
    </citation>
    <scope>NUCLEOTIDE SEQUENCE</scope>
</reference>